<reference evidence="1 2" key="1">
    <citation type="submission" date="2015-09" db="EMBL/GenBank/DDBJ databases">
        <title>Genome sequence of Oxobacter pfennigii DSM 3222.</title>
        <authorList>
            <person name="Poehlein A."/>
            <person name="Bengelsdorf F.R."/>
            <person name="Schiel-Bengelsdorf B."/>
            <person name="Duerre P."/>
            <person name="Daniel R."/>
        </authorList>
    </citation>
    <scope>NUCLEOTIDE SEQUENCE [LARGE SCALE GENOMIC DNA]</scope>
    <source>
        <strain evidence="1 2">DSM 3222</strain>
    </source>
</reference>
<accession>A0A0P8WZE1</accession>
<protein>
    <recommendedName>
        <fullName evidence="3">Arsenical resistance operon trans-acting repressor ArsD</fullName>
    </recommendedName>
</protein>
<evidence type="ECO:0000313" key="1">
    <source>
        <dbReference type="EMBL" id="KPU43844.1"/>
    </source>
</evidence>
<sequence length="114" mass="13104">MNGTVKIDVFGVARDPQTKLNSLALKKYFSLVNYLEGSDVINNVDLHFIDTTETDMNNYPAVKNAIQQGRPLPITAVDGVVEYYGDIPYETIYQHVKRHLVLADKPRHYQLYRF</sequence>
<evidence type="ECO:0008006" key="3">
    <source>
        <dbReference type="Google" id="ProtNLM"/>
    </source>
</evidence>
<comment type="caution">
    <text evidence="1">The sequence shown here is derived from an EMBL/GenBank/DDBJ whole genome shotgun (WGS) entry which is preliminary data.</text>
</comment>
<evidence type="ECO:0000313" key="2">
    <source>
        <dbReference type="Proteomes" id="UP000050326"/>
    </source>
</evidence>
<dbReference type="RefSeq" id="WP_054875619.1">
    <property type="nucleotide sequence ID" value="NZ_LKET01000034.1"/>
</dbReference>
<dbReference type="EMBL" id="LKET01000034">
    <property type="protein sequence ID" value="KPU43844.1"/>
    <property type="molecule type" value="Genomic_DNA"/>
</dbReference>
<proteinExistence type="predicted"/>
<name>A0A0P8WZE1_9CLOT</name>
<dbReference type="Proteomes" id="UP000050326">
    <property type="component" value="Unassembled WGS sequence"/>
</dbReference>
<dbReference type="OrthoDB" id="1936700at2"/>
<keyword evidence="2" id="KW-1185">Reference proteome</keyword>
<gene>
    <name evidence="1" type="ORF">OXPF_25890</name>
</gene>
<dbReference type="AlphaFoldDB" id="A0A0P8WZE1"/>
<organism evidence="1 2">
    <name type="scientific">Oxobacter pfennigii</name>
    <dbReference type="NCBI Taxonomy" id="36849"/>
    <lineage>
        <taxon>Bacteria</taxon>
        <taxon>Bacillati</taxon>
        <taxon>Bacillota</taxon>
        <taxon>Clostridia</taxon>
        <taxon>Eubacteriales</taxon>
        <taxon>Clostridiaceae</taxon>
        <taxon>Oxobacter</taxon>
    </lineage>
</organism>